<accession>A0A6J6ETL6</accession>
<proteinExistence type="predicted"/>
<dbReference type="AlphaFoldDB" id="A0A6J6ETL6"/>
<dbReference type="EMBL" id="CAEZTM010000064">
    <property type="protein sequence ID" value="CAB4578224.1"/>
    <property type="molecule type" value="Genomic_DNA"/>
</dbReference>
<evidence type="ECO:0000313" key="1">
    <source>
        <dbReference type="EMBL" id="CAB4578224.1"/>
    </source>
</evidence>
<name>A0A6J6ETL6_9ZZZZ</name>
<reference evidence="1" key="1">
    <citation type="submission" date="2020-05" db="EMBL/GenBank/DDBJ databases">
        <authorList>
            <person name="Chiriac C."/>
            <person name="Salcher M."/>
            <person name="Ghai R."/>
            <person name="Kavagutti S V."/>
        </authorList>
    </citation>
    <scope>NUCLEOTIDE SEQUENCE</scope>
</reference>
<organism evidence="1">
    <name type="scientific">freshwater metagenome</name>
    <dbReference type="NCBI Taxonomy" id="449393"/>
    <lineage>
        <taxon>unclassified sequences</taxon>
        <taxon>metagenomes</taxon>
        <taxon>ecological metagenomes</taxon>
    </lineage>
</organism>
<sequence>MEYRLRQSDLSIERLDGEIIAIDFLSGKYGSFIGPSADVLWLVQLGVPRKNWVKLLEDSFVSLPGSEELESDVDAFLQSMADLGIIEPAGELDGMVDSLPADYVRGIWTPPVYAIEDDLVDLLVIDPIHDTSDDGWPQAAPQ</sequence>
<protein>
    <submittedName>
        <fullName evidence="1">Unannotated protein</fullName>
    </submittedName>
</protein>
<gene>
    <name evidence="1" type="ORF">UFOPK1684_01193</name>
</gene>